<dbReference type="InterPro" id="IPR025405">
    <property type="entry name" value="DUF4131"/>
</dbReference>
<evidence type="ECO:0000259" key="7">
    <source>
        <dbReference type="Pfam" id="PF03772"/>
    </source>
</evidence>
<dbReference type="GO" id="GO:0005886">
    <property type="term" value="C:plasma membrane"/>
    <property type="evidence" value="ECO:0007669"/>
    <property type="project" value="UniProtKB-SubCell"/>
</dbReference>
<evidence type="ECO:0000256" key="4">
    <source>
        <dbReference type="ARBA" id="ARBA00022989"/>
    </source>
</evidence>
<evidence type="ECO:0000256" key="2">
    <source>
        <dbReference type="ARBA" id="ARBA00022475"/>
    </source>
</evidence>
<feature type="transmembrane region" description="Helical" evidence="6">
    <location>
        <begin position="246"/>
        <end position="269"/>
    </location>
</feature>
<gene>
    <name evidence="9" type="ORF">C8N46_1108</name>
</gene>
<evidence type="ECO:0000259" key="8">
    <source>
        <dbReference type="Pfam" id="PF13567"/>
    </source>
</evidence>
<feature type="transmembrane region" description="Helical" evidence="6">
    <location>
        <begin position="355"/>
        <end position="371"/>
    </location>
</feature>
<dbReference type="AlphaFoldDB" id="A0A2T6BT11"/>
<evidence type="ECO:0000256" key="3">
    <source>
        <dbReference type="ARBA" id="ARBA00022692"/>
    </source>
</evidence>
<dbReference type="RefSeq" id="WP_108116337.1">
    <property type="nucleotide sequence ID" value="NZ_QBKT01000010.1"/>
</dbReference>
<dbReference type="InterPro" id="IPR004477">
    <property type="entry name" value="ComEC_N"/>
</dbReference>
<keyword evidence="3 6" id="KW-0812">Transmembrane</keyword>
<dbReference type="Proteomes" id="UP000244090">
    <property type="component" value="Unassembled WGS sequence"/>
</dbReference>
<dbReference type="Pfam" id="PF03772">
    <property type="entry name" value="Competence"/>
    <property type="match status" value="1"/>
</dbReference>
<feature type="domain" description="DUF4131" evidence="8">
    <location>
        <begin position="27"/>
        <end position="189"/>
    </location>
</feature>
<keyword evidence="4 6" id="KW-1133">Transmembrane helix</keyword>
<dbReference type="InterPro" id="IPR052159">
    <property type="entry name" value="Competence_DNA_uptake"/>
</dbReference>
<evidence type="ECO:0000256" key="5">
    <source>
        <dbReference type="ARBA" id="ARBA00023136"/>
    </source>
</evidence>
<proteinExistence type="predicted"/>
<dbReference type="PANTHER" id="PTHR30619:SF1">
    <property type="entry name" value="RECOMBINATION PROTEIN 2"/>
    <property type="match status" value="1"/>
</dbReference>
<reference evidence="9 10" key="1">
    <citation type="submission" date="2018-04" db="EMBL/GenBank/DDBJ databases">
        <title>Genomic Encyclopedia of Archaeal and Bacterial Type Strains, Phase II (KMG-II): from individual species to whole genera.</title>
        <authorList>
            <person name="Goeker M."/>
        </authorList>
    </citation>
    <scope>NUCLEOTIDE SEQUENCE [LARGE SCALE GENOMIC DNA]</scope>
    <source>
        <strain evidence="9 10">DSM 25731</strain>
    </source>
</reference>
<evidence type="ECO:0000256" key="6">
    <source>
        <dbReference type="SAM" id="Phobius"/>
    </source>
</evidence>
<feature type="transmembrane region" description="Helical" evidence="6">
    <location>
        <begin position="281"/>
        <end position="300"/>
    </location>
</feature>
<feature type="transmembrane region" description="Helical" evidence="6">
    <location>
        <begin position="383"/>
        <end position="406"/>
    </location>
</feature>
<comment type="subcellular location">
    <subcellularLocation>
        <location evidence="1">Cell membrane</location>
        <topology evidence="1">Multi-pass membrane protein</topology>
    </subcellularLocation>
</comment>
<keyword evidence="2" id="KW-1003">Cell membrane</keyword>
<dbReference type="NCBIfam" id="TIGR00360">
    <property type="entry name" value="ComEC_N-term"/>
    <property type="match status" value="1"/>
</dbReference>
<accession>A0A2T6BT11</accession>
<name>A0A2T6BT11_9FLAO</name>
<evidence type="ECO:0000256" key="1">
    <source>
        <dbReference type="ARBA" id="ARBA00004651"/>
    </source>
</evidence>
<organism evidence="9 10">
    <name type="scientific">Kordia periserrulae</name>
    <dbReference type="NCBI Taxonomy" id="701523"/>
    <lineage>
        <taxon>Bacteria</taxon>
        <taxon>Pseudomonadati</taxon>
        <taxon>Bacteroidota</taxon>
        <taxon>Flavobacteriia</taxon>
        <taxon>Flavobacteriales</taxon>
        <taxon>Flavobacteriaceae</taxon>
        <taxon>Kordia</taxon>
    </lineage>
</organism>
<feature type="transmembrane region" description="Helical" evidence="6">
    <location>
        <begin position="7"/>
        <end position="25"/>
    </location>
</feature>
<feature type="transmembrane region" description="Helical" evidence="6">
    <location>
        <begin position="31"/>
        <end position="50"/>
    </location>
</feature>
<comment type="caution">
    <text evidence="9">The sequence shown here is derived from an EMBL/GenBank/DDBJ whole genome shotgun (WGS) entry which is preliminary data.</text>
</comment>
<protein>
    <submittedName>
        <fullName evidence="9">Competence protein ComEC</fullName>
    </submittedName>
</protein>
<evidence type="ECO:0000313" key="10">
    <source>
        <dbReference type="Proteomes" id="UP000244090"/>
    </source>
</evidence>
<evidence type="ECO:0000313" key="9">
    <source>
        <dbReference type="EMBL" id="PTX59179.1"/>
    </source>
</evidence>
<feature type="domain" description="ComEC/Rec2-related protein" evidence="7">
    <location>
        <begin position="230"/>
        <end position="498"/>
    </location>
</feature>
<dbReference type="EMBL" id="QBKT01000010">
    <property type="protein sequence ID" value="PTX59179.1"/>
    <property type="molecule type" value="Genomic_DNA"/>
</dbReference>
<keyword evidence="10" id="KW-1185">Reference proteome</keyword>
<feature type="transmembrane region" description="Helical" evidence="6">
    <location>
        <begin position="479"/>
        <end position="497"/>
    </location>
</feature>
<sequence length="680" mass="77929">MKWLNFTITKLTFSLILGILIAYYSAISWEWSCLIFGGLFLLLCIFFWIARKQFIQKIYFGVMALLTMTSLGMVIENFHQEKNHALHYSHVEKRTSVEFRIREVLKSNLYDDRYFAEVIHVNDSAASGKILVHIQKDTTSEALTVDAIVYSEKLPTLVKSALNPTTFDYKAYLEDKYVYEQLFLKSGEFLVAAHAPKTLYGHAASLRNTIHHRLQEYGFKTDELAVIEALLLGQRQQISKELQTNYVNAGAIHILAISGLHVGILLFLLQFLLRPLHRIRYGKGFTLLLILSILWSFAFVSGLSASVVRAVTMFTAIAVATHFRRQTNTLQVLTVSMFFLLLCKPHFLFDVGFQLSYAAVFAIVTLNPLWKKGWNPKSFLGKSIWGLLTVSLSAQLGVLPLSLYYFHQFPGLFFVANLTIVPVLGIILAFGILVIMLAYFQCLPEFLGLMYRFIIEQMNIFVSWIASHEQFVLTDIPMRFWQMIGCYVVLIAFAQYIHLPKGKQLKIALYSILVCQALWFFDRFQHVPTVDSFTVFHQNRHTIVAAQSGTHLQMFHNLDSSATAKNYIIKQQLQQDFIKEITHDSLQNVFKIDDDYLLRIDSLGIYNIPTLQPKYVLLSNSPKVNLDRVLTTLQPSQIIADGSNYRSYVLRWKTAAEKQKIPFHYTGEKGFFVISSESLD</sequence>
<feature type="transmembrane region" description="Helical" evidence="6">
    <location>
        <begin position="412"/>
        <end position="437"/>
    </location>
</feature>
<keyword evidence="5 6" id="KW-0472">Membrane</keyword>
<dbReference type="OrthoDB" id="9761531at2"/>
<dbReference type="PANTHER" id="PTHR30619">
    <property type="entry name" value="DNA INTERNALIZATION/COMPETENCE PROTEIN COMEC/REC2"/>
    <property type="match status" value="1"/>
</dbReference>
<dbReference type="Pfam" id="PF13567">
    <property type="entry name" value="DUF4131"/>
    <property type="match status" value="1"/>
</dbReference>